<proteinExistence type="inferred from homology"/>
<keyword evidence="5 7" id="KW-1133">Transmembrane helix</keyword>
<protein>
    <submittedName>
        <fullName evidence="9">Transmembrane protein</fullName>
    </submittedName>
</protein>
<feature type="transmembrane region" description="Helical" evidence="7">
    <location>
        <begin position="62"/>
        <end position="85"/>
    </location>
</feature>
<evidence type="ECO:0000256" key="4">
    <source>
        <dbReference type="ARBA" id="ARBA00022976"/>
    </source>
</evidence>
<organism evidence="8 9">
    <name type="scientific">Panagrolaimus superbus</name>
    <dbReference type="NCBI Taxonomy" id="310955"/>
    <lineage>
        <taxon>Eukaryota</taxon>
        <taxon>Metazoa</taxon>
        <taxon>Ecdysozoa</taxon>
        <taxon>Nematoda</taxon>
        <taxon>Chromadorea</taxon>
        <taxon>Rhabditida</taxon>
        <taxon>Tylenchina</taxon>
        <taxon>Panagrolaimomorpha</taxon>
        <taxon>Panagrolaimoidea</taxon>
        <taxon>Panagrolaimidae</taxon>
        <taxon>Panagrolaimus</taxon>
    </lineage>
</organism>
<name>A0A914YGK9_9BILA</name>
<sequence length="336" mass="37428">MGKLEAYICSIYAFVPAVAFFCRFVAKEPLRIILFMIGAFFWLCSLLLTSVEWRLINILTSLPVWTLIIFVINQEIARILFFIVARKAYDGLTKLGTSNQIVIPEVELLAHSSRHTFSFVCGLGFGTIACFFSVANVIADLTIDGVPGLPASVEKNDCPVHRTFDDVDVPYAYAMSCSILIFLNAAWTILQWDSCYKFLQSKKNLNRNGNSAAAAASVSLSKFWWFGLVFGIISHFVNSAFSLLSIGGWHWYILVAQALLLLITTTVTMCIVGFKTPENWKTFFASPLHFSQQPSSAVIITNNDEEDDVNRNNEIIHQPQNINITTSGNNVAPEAV</sequence>
<dbReference type="AlphaFoldDB" id="A0A914YGK9"/>
<keyword evidence="6 7" id="KW-0472">Membrane</keyword>
<dbReference type="GO" id="GO:0016020">
    <property type="term" value="C:membrane"/>
    <property type="evidence" value="ECO:0007669"/>
    <property type="project" value="UniProtKB-SubCell"/>
</dbReference>
<evidence type="ECO:0000256" key="7">
    <source>
        <dbReference type="SAM" id="Phobius"/>
    </source>
</evidence>
<evidence type="ECO:0000313" key="9">
    <source>
        <dbReference type="WBParaSite" id="PSU_v2.g16473.t1"/>
    </source>
</evidence>
<reference evidence="9" key="1">
    <citation type="submission" date="2022-11" db="UniProtKB">
        <authorList>
            <consortium name="WormBaseParasite"/>
        </authorList>
    </citation>
    <scope>IDENTIFICATION</scope>
</reference>
<dbReference type="Proteomes" id="UP000887577">
    <property type="component" value="Unplaced"/>
</dbReference>
<accession>A0A914YGK9</accession>
<dbReference type="GO" id="GO:0016485">
    <property type="term" value="P:protein processing"/>
    <property type="evidence" value="ECO:0007669"/>
    <property type="project" value="InterPro"/>
</dbReference>
<evidence type="ECO:0000256" key="6">
    <source>
        <dbReference type="ARBA" id="ARBA00023136"/>
    </source>
</evidence>
<evidence type="ECO:0000256" key="2">
    <source>
        <dbReference type="ARBA" id="ARBA00005577"/>
    </source>
</evidence>
<feature type="transmembrane region" description="Helical" evidence="7">
    <location>
        <begin position="249"/>
        <end position="274"/>
    </location>
</feature>
<feature type="transmembrane region" description="Helical" evidence="7">
    <location>
        <begin position="6"/>
        <end position="26"/>
    </location>
</feature>
<dbReference type="InterPro" id="IPR009294">
    <property type="entry name" value="Aph-1"/>
</dbReference>
<feature type="transmembrane region" description="Helical" evidence="7">
    <location>
        <begin position="171"/>
        <end position="190"/>
    </location>
</feature>
<comment type="similarity">
    <text evidence="2">Belongs to the APH-1 family.</text>
</comment>
<evidence type="ECO:0000313" key="8">
    <source>
        <dbReference type="Proteomes" id="UP000887577"/>
    </source>
</evidence>
<feature type="transmembrane region" description="Helical" evidence="7">
    <location>
        <begin position="117"/>
        <end position="139"/>
    </location>
</feature>
<dbReference type="PANTHER" id="PTHR12889">
    <property type="entry name" value="GAMMA-SECRETASE SUBUNIT APH-1"/>
    <property type="match status" value="1"/>
</dbReference>
<evidence type="ECO:0000256" key="5">
    <source>
        <dbReference type="ARBA" id="ARBA00022989"/>
    </source>
</evidence>
<feature type="transmembrane region" description="Helical" evidence="7">
    <location>
        <begin position="211"/>
        <end position="237"/>
    </location>
</feature>
<keyword evidence="4" id="KW-0914">Notch signaling pathway</keyword>
<dbReference type="WBParaSite" id="PSU_v2.g16473.t1">
    <property type="protein sequence ID" value="PSU_v2.g16473.t1"/>
    <property type="gene ID" value="PSU_v2.g16473"/>
</dbReference>
<dbReference type="GO" id="GO:0007219">
    <property type="term" value="P:Notch signaling pathway"/>
    <property type="evidence" value="ECO:0007669"/>
    <property type="project" value="UniProtKB-KW"/>
</dbReference>
<dbReference type="Pfam" id="PF06105">
    <property type="entry name" value="Aph-1"/>
    <property type="match status" value="1"/>
</dbReference>
<feature type="transmembrane region" description="Helical" evidence="7">
    <location>
        <begin position="33"/>
        <end position="56"/>
    </location>
</feature>
<keyword evidence="8" id="KW-1185">Reference proteome</keyword>
<comment type="subcellular location">
    <subcellularLocation>
        <location evidence="1">Membrane</location>
        <topology evidence="1">Multi-pass membrane protein</topology>
    </subcellularLocation>
</comment>
<evidence type="ECO:0000256" key="1">
    <source>
        <dbReference type="ARBA" id="ARBA00004141"/>
    </source>
</evidence>
<evidence type="ECO:0000256" key="3">
    <source>
        <dbReference type="ARBA" id="ARBA00022692"/>
    </source>
</evidence>
<keyword evidence="3 7" id="KW-0812">Transmembrane</keyword>